<dbReference type="RefSeq" id="WP_015193825.1">
    <property type="nucleotide sequence ID" value="NC_019748.1"/>
</dbReference>
<dbReference type="EMBL" id="CP003653">
    <property type="protein sequence ID" value="AFZ36157.1"/>
    <property type="molecule type" value="Genomic_DNA"/>
</dbReference>
<accession>K9XWW5</accession>
<sequence>MSMTITISIFSETDIVQAYASLVRRFTRKHNPRTVEQYLEGRNCQEIDLATLMSILDSSDHQSLANSTHKFYVGVGYELFPDYFMPISIYFYGKNYGRGLQTRYDSGCQIHISYRDLWRIVKFKKRYKKKNENNLKFETGFEGIKPVLNKNLVEANNNSANFFLTACGLLEPKDNSYIDHAAMYYLANCLSPLTNPMIYHRNPVEFARDFERIYAEYHYGIPIPLLLNSGIDIWKLTKAEINDLVTYLDKTDSPVKDYPGTYTFFSKPHDILPEQKESDIINFVESLDPETVKKLSKLSPDFIKQALANLEQELPEIHSYDFESRGIVLTSGVLMSVWRAYQYLAQLATLELG</sequence>
<reference evidence="2" key="1">
    <citation type="journal article" date="2013" name="Proc. Natl. Acad. Sci. U.S.A.">
        <title>Improving the coverage of the cyanobacterial phylum using diversity-driven genome sequencing.</title>
        <authorList>
            <person name="Shih P.M."/>
            <person name="Wu D."/>
            <person name="Latifi A."/>
            <person name="Axen S.D."/>
            <person name="Fewer D.P."/>
            <person name="Talla E."/>
            <person name="Calteau A."/>
            <person name="Cai F."/>
            <person name="Tandeau de Marsac N."/>
            <person name="Rippka R."/>
            <person name="Herdman M."/>
            <person name="Sivonen K."/>
            <person name="Coursin T."/>
            <person name="Laurent T."/>
            <person name="Goodwin L."/>
            <person name="Nolan M."/>
            <person name="Davenport K.W."/>
            <person name="Han C.S."/>
            <person name="Rubin E.M."/>
            <person name="Eisen J.A."/>
            <person name="Woyke T."/>
            <person name="Gugger M."/>
            <person name="Kerfeld C.A."/>
        </authorList>
    </citation>
    <scope>NUCLEOTIDE SEQUENCE [LARGE SCALE GENOMIC DNA]</scope>
    <source>
        <strain evidence="2">ATCC 29371 / PCC 7437</strain>
    </source>
</reference>
<dbReference type="Proteomes" id="UP000010473">
    <property type="component" value="Chromosome"/>
</dbReference>
<keyword evidence="2" id="KW-1185">Reference proteome</keyword>
<evidence type="ECO:0000313" key="2">
    <source>
        <dbReference type="Proteomes" id="UP000010473"/>
    </source>
</evidence>
<name>K9XWW5_STAC7</name>
<dbReference type="HOGENOM" id="CLU_771405_0_0_3"/>
<dbReference type="OrthoDB" id="9883542at2"/>
<gene>
    <name evidence="1" type="ordered locus">Sta7437_2626</name>
</gene>
<dbReference type="eggNOG" id="ENOG502ZMQ6">
    <property type="taxonomic scope" value="Bacteria"/>
</dbReference>
<protein>
    <submittedName>
        <fullName evidence="1">Uncharacterized protein</fullName>
    </submittedName>
</protein>
<dbReference type="STRING" id="111780.Sta7437_2626"/>
<dbReference type="AlphaFoldDB" id="K9XWW5"/>
<evidence type="ECO:0000313" key="1">
    <source>
        <dbReference type="EMBL" id="AFZ36157.1"/>
    </source>
</evidence>
<dbReference type="KEGG" id="scs:Sta7437_2626"/>
<proteinExistence type="predicted"/>
<organism evidence="1 2">
    <name type="scientific">Stanieria cyanosphaera (strain ATCC 29371 / PCC 7437)</name>
    <dbReference type="NCBI Taxonomy" id="111780"/>
    <lineage>
        <taxon>Bacteria</taxon>
        <taxon>Bacillati</taxon>
        <taxon>Cyanobacteriota</taxon>
        <taxon>Cyanophyceae</taxon>
        <taxon>Pleurocapsales</taxon>
        <taxon>Dermocarpellaceae</taxon>
        <taxon>Stanieria</taxon>
    </lineage>
</organism>